<dbReference type="InterPro" id="IPR050214">
    <property type="entry name" value="Cys_Synth/Cystath_Beta-Synth"/>
</dbReference>
<dbReference type="CDD" id="cd01561">
    <property type="entry name" value="CBS_like"/>
    <property type="match status" value="1"/>
</dbReference>
<accession>A0A364RD03</accession>
<evidence type="ECO:0000256" key="2">
    <source>
        <dbReference type="ARBA" id="ARBA00007103"/>
    </source>
</evidence>
<dbReference type="EMBL" id="QMDV01000003">
    <property type="protein sequence ID" value="RAU82172.1"/>
    <property type="molecule type" value="Genomic_DNA"/>
</dbReference>
<evidence type="ECO:0000313" key="6">
    <source>
        <dbReference type="Proteomes" id="UP000251692"/>
    </source>
</evidence>
<protein>
    <submittedName>
        <fullName evidence="5">Cystathionine beta-synthase</fullName>
    </submittedName>
</protein>
<dbReference type="PROSITE" id="PS00901">
    <property type="entry name" value="CYS_SYNTHASE"/>
    <property type="match status" value="1"/>
</dbReference>
<dbReference type="AlphaFoldDB" id="A0A364RD03"/>
<dbReference type="GO" id="GO:0016765">
    <property type="term" value="F:transferase activity, transferring alkyl or aryl (other than methyl) groups"/>
    <property type="evidence" value="ECO:0007669"/>
    <property type="project" value="UniProtKB-ARBA"/>
</dbReference>
<dbReference type="FunFam" id="3.40.50.1100:FF:000118">
    <property type="entry name" value="Related to CYS4-cystathionine beta-synthase"/>
    <property type="match status" value="1"/>
</dbReference>
<feature type="domain" description="Tryptophan synthase beta chain-like PALP" evidence="4">
    <location>
        <begin position="7"/>
        <end position="306"/>
    </location>
</feature>
<evidence type="ECO:0000256" key="1">
    <source>
        <dbReference type="ARBA" id="ARBA00001933"/>
    </source>
</evidence>
<dbReference type="Gene3D" id="3.40.50.1100">
    <property type="match status" value="2"/>
</dbReference>
<evidence type="ECO:0000259" key="4">
    <source>
        <dbReference type="Pfam" id="PF00291"/>
    </source>
</evidence>
<gene>
    <name evidence="5" type="ORF">DP923_10225</name>
</gene>
<dbReference type="Proteomes" id="UP000251692">
    <property type="component" value="Unassembled WGS sequence"/>
</dbReference>
<keyword evidence="3" id="KW-0663">Pyridoxal phosphate</keyword>
<organism evidence="5 6">
    <name type="scientific">Pontibacter arcticus</name>
    <dbReference type="NCBI Taxonomy" id="2080288"/>
    <lineage>
        <taxon>Bacteria</taxon>
        <taxon>Pseudomonadati</taxon>
        <taxon>Bacteroidota</taxon>
        <taxon>Cytophagia</taxon>
        <taxon>Cytophagales</taxon>
        <taxon>Hymenobacteraceae</taxon>
        <taxon>Pontibacter</taxon>
    </lineage>
</organism>
<dbReference type="FunFam" id="3.40.50.1100:FF:000003">
    <property type="entry name" value="Cystathionine beta-synthase"/>
    <property type="match status" value="1"/>
</dbReference>
<reference evidence="5 6" key="1">
    <citation type="submission" date="2018-06" db="EMBL/GenBank/DDBJ databases">
        <authorList>
            <person name="Liu Z.-W."/>
        </authorList>
    </citation>
    <scope>NUCLEOTIDE SEQUENCE [LARGE SCALE GENOMIC DNA]</scope>
    <source>
        <strain evidence="5 6">2b14</strain>
    </source>
</reference>
<dbReference type="SUPFAM" id="SSF53686">
    <property type="entry name" value="Tryptophan synthase beta subunit-like PLP-dependent enzymes"/>
    <property type="match status" value="1"/>
</dbReference>
<dbReference type="PANTHER" id="PTHR10314">
    <property type="entry name" value="CYSTATHIONINE BETA-SYNTHASE"/>
    <property type="match status" value="1"/>
</dbReference>
<dbReference type="GO" id="GO:0006535">
    <property type="term" value="P:cysteine biosynthetic process from serine"/>
    <property type="evidence" value="ECO:0007669"/>
    <property type="project" value="InterPro"/>
</dbReference>
<dbReference type="Pfam" id="PF00291">
    <property type="entry name" value="PALP"/>
    <property type="match status" value="1"/>
</dbReference>
<sequence>MTYLNHISEAIGNTPLVKLNNVTAGVKATILAKVEYFNPGNSVKDRMAVKMIEDAEKAGLLKPGGTIIEGTSGNTGMGLALAAIAKGYKCIFTLSDKQSKEKMDILRAVGAEVRVCPTNVAPDHPDSYYSVAKRLNAEIPNSFYPNQYDNLSNTAAHYEGTGPEIWNQTDGKITHFVTGVGTGGTISGIAKFLKEQNADVKSIGIDTYGSVFKKYKETGIFDENEIYAYATEGIGEDILPKNVDFDLIDTFIKVTDKDAALMTRRLAKEEGLFVGWSCGSAVHGALEYARENNLTEDDVLVVLLPDHGTRYLAKIYNDEWMKAQGYLD</sequence>
<dbReference type="InterPro" id="IPR036052">
    <property type="entry name" value="TrpB-like_PALP_sf"/>
</dbReference>
<dbReference type="OrthoDB" id="9808024at2"/>
<evidence type="ECO:0000313" key="5">
    <source>
        <dbReference type="EMBL" id="RAU82172.1"/>
    </source>
</evidence>
<name>A0A364RD03_9BACT</name>
<dbReference type="InterPro" id="IPR001216">
    <property type="entry name" value="P-phosphate_BS"/>
</dbReference>
<comment type="cofactor">
    <cofactor evidence="1">
        <name>pyridoxal 5'-phosphate</name>
        <dbReference type="ChEBI" id="CHEBI:597326"/>
    </cofactor>
</comment>
<dbReference type="InterPro" id="IPR001926">
    <property type="entry name" value="TrpB-like_PALP"/>
</dbReference>
<keyword evidence="6" id="KW-1185">Reference proteome</keyword>
<reference evidence="5 6" key="2">
    <citation type="submission" date="2018-07" db="EMBL/GenBank/DDBJ databases">
        <title>Pontibacter sp. 2b14 genomic sequence and assembly.</title>
        <authorList>
            <person name="Du Z.-J."/>
        </authorList>
    </citation>
    <scope>NUCLEOTIDE SEQUENCE [LARGE SCALE GENOMIC DNA]</scope>
    <source>
        <strain evidence="5 6">2b14</strain>
    </source>
</reference>
<comment type="similarity">
    <text evidence="2">Belongs to the cysteine synthase/cystathionine beta-synthase family.</text>
</comment>
<proteinExistence type="inferred from homology"/>
<comment type="caution">
    <text evidence="5">The sequence shown here is derived from an EMBL/GenBank/DDBJ whole genome shotgun (WGS) entry which is preliminary data.</text>
</comment>
<evidence type="ECO:0000256" key="3">
    <source>
        <dbReference type="ARBA" id="ARBA00022898"/>
    </source>
</evidence>